<reference evidence="2 3" key="1">
    <citation type="submission" date="2018-08" db="EMBL/GenBank/DDBJ databases">
        <title>Draft genome sequences of two Aspergillus turcosus clinical strains isolated from bronchoalveolar lavage fluid: one azole-susceptible and the other azole-resistant.</title>
        <authorList>
            <person name="Parent-Michaud M."/>
            <person name="Dufresne P.J."/>
            <person name="Fournier E."/>
            <person name="Martineau C."/>
            <person name="Moreira S."/>
            <person name="Perkins V."/>
            <person name="De Repentigny L."/>
            <person name="Dufresne S.F."/>
        </authorList>
    </citation>
    <scope>NUCLEOTIDE SEQUENCE [LARGE SCALE GENOMIC DNA]</scope>
    <source>
        <strain evidence="2">HMR AF 1038</strain>
    </source>
</reference>
<evidence type="ECO:0000313" key="3">
    <source>
        <dbReference type="Proteomes" id="UP000215289"/>
    </source>
</evidence>
<accession>A0A229YK14</accession>
<sequence>MSAPAIGVPVSPAMDTEQDPCTNCHYLPDTATLFYWPVTTTGSDLCLQNESTVSATPTRNGPNTDVVDGHTFISPSIYYHGGSQCIQGARGCTMIRNDYLPWMEIPDVITQIDPRWTEYHRSWYIPPVSLVPLISGLASQPTGAAEASIARAGAASAVPQSGLAAPTPEATSNGRG</sequence>
<proteinExistence type="predicted"/>
<dbReference type="EMBL" id="NIDN02000127">
    <property type="protein sequence ID" value="RLL96021.1"/>
    <property type="molecule type" value="Genomic_DNA"/>
</dbReference>
<feature type="region of interest" description="Disordered" evidence="1">
    <location>
        <begin position="155"/>
        <end position="176"/>
    </location>
</feature>
<dbReference type="OrthoDB" id="3944128at2759"/>
<evidence type="ECO:0000313" key="2">
    <source>
        <dbReference type="EMBL" id="RLL96021.1"/>
    </source>
</evidence>
<keyword evidence="3" id="KW-1185">Reference proteome</keyword>
<evidence type="ECO:0000256" key="1">
    <source>
        <dbReference type="SAM" id="MobiDB-lite"/>
    </source>
</evidence>
<comment type="caution">
    <text evidence="2">The sequence shown here is derived from an EMBL/GenBank/DDBJ whole genome shotgun (WGS) entry which is preliminary data.</text>
</comment>
<protein>
    <submittedName>
        <fullName evidence="2">Uncharacterized protein</fullName>
    </submittedName>
</protein>
<name>A0A229YK14_9EURO</name>
<gene>
    <name evidence="2" type="ORF">CFD26_100299</name>
</gene>
<dbReference type="Proteomes" id="UP000215289">
    <property type="component" value="Unassembled WGS sequence"/>
</dbReference>
<organism evidence="2 3">
    <name type="scientific">Aspergillus turcosus</name>
    <dbReference type="NCBI Taxonomy" id="1245748"/>
    <lineage>
        <taxon>Eukaryota</taxon>
        <taxon>Fungi</taxon>
        <taxon>Dikarya</taxon>
        <taxon>Ascomycota</taxon>
        <taxon>Pezizomycotina</taxon>
        <taxon>Eurotiomycetes</taxon>
        <taxon>Eurotiomycetidae</taxon>
        <taxon>Eurotiales</taxon>
        <taxon>Aspergillaceae</taxon>
        <taxon>Aspergillus</taxon>
        <taxon>Aspergillus subgen. Fumigati</taxon>
    </lineage>
</organism>
<dbReference type="AlphaFoldDB" id="A0A229YK14"/>